<evidence type="ECO:0000313" key="1">
    <source>
        <dbReference type="EMBL" id="JAH53706.1"/>
    </source>
</evidence>
<protein>
    <submittedName>
        <fullName evidence="1">Uncharacterized protein</fullName>
    </submittedName>
</protein>
<proteinExistence type="predicted"/>
<sequence length="30" mass="3234">MALLHWSGSGQISQCLKFKISTRAVVVSVS</sequence>
<reference evidence="1" key="1">
    <citation type="submission" date="2014-11" db="EMBL/GenBank/DDBJ databases">
        <authorList>
            <person name="Amaro Gonzalez C."/>
        </authorList>
    </citation>
    <scope>NUCLEOTIDE SEQUENCE</scope>
</reference>
<reference evidence="1" key="2">
    <citation type="journal article" date="2015" name="Fish Shellfish Immunol.">
        <title>Early steps in the European eel (Anguilla anguilla)-Vibrio vulnificus interaction in the gills: Role of the RtxA13 toxin.</title>
        <authorList>
            <person name="Callol A."/>
            <person name="Pajuelo D."/>
            <person name="Ebbesson L."/>
            <person name="Teles M."/>
            <person name="MacKenzie S."/>
            <person name="Amaro C."/>
        </authorList>
    </citation>
    <scope>NUCLEOTIDE SEQUENCE</scope>
</reference>
<dbReference type="AlphaFoldDB" id="A0A0E9TJC2"/>
<name>A0A0E9TJC2_ANGAN</name>
<dbReference type="EMBL" id="GBXM01054871">
    <property type="protein sequence ID" value="JAH53706.1"/>
    <property type="molecule type" value="Transcribed_RNA"/>
</dbReference>
<accession>A0A0E9TJC2</accession>
<organism evidence="1">
    <name type="scientific">Anguilla anguilla</name>
    <name type="common">European freshwater eel</name>
    <name type="synonym">Muraena anguilla</name>
    <dbReference type="NCBI Taxonomy" id="7936"/>
    <lineage>
        <taxon>Eukaryota</taxon>
        <taxon>Metazoa</taxon>
        <taxon>Chordata</taxon>
        <taxon>Craniata</taxon>
        <taxon>Vertebrata</taxon>
        <taxon>Euteleostomi</taxon>
        <taxon>Actinopterygii</taxon>
        <taxon>Neopterygii</taxon>
        <taxon>Teleostei</taxon>
        <taxon>Anguilliformes</taxon>
        <taxon>Anguillidae</taxon>
        <taxon>Anguilla</taxon>
    </lineage>
</organism>